<keyword evidence="2" id="KW-0238">DNA-binding</keyword>
<dbReference type="PATRIC" id="fig|1423722.3.peg.899"/>
<gene>
    <name evidence="6" type="ORF">FC62_GL000882</name>
</gene>
<dbReference type="SMART" id="SM00100">
    <property type="entry name" value="cNMP"/>
    <property type="match status" value="1"/>
</dbReference>
<evidence type="ECO:0000313" key="7">
    <source>
        <dbReference type="Proteomes" id="UP000050909"/>
    </source>
</evidence>
<dbReference type="InterPro" id="IPR036390">
    <property type="entry name" value="WH_DNA-bd_sf"/>
</dbReference>
<dbReference type="GO" id="GO:0003677">
    <property type="term" value="F:DNA binding"/>
    <property type="evidence" value="ECO:0007669"/>
    <property type="project" value="UniProtKB-KW"/>
</dbReference>
<dbReference type="InterPro" id="IPR036388">
    <property type="entry name" value="WH-like_DNA-bd_sf"/>
</dbReference>
<proteinExistence type="predicted"/>
<organism evidence="6 7">
    <name type="scientific">Amylolactobacillus amylotrophicus DSM 20534</name>
    <dbReference type="NCBI Taxonomy" id="1423722"/>
    <lineage>
        <taxon>Bacteria</taxon>
        <taxon>Bacillati</taxon>
        <taxon>Bacillota</taxon>
        <taxon>Bacilli</taxon>
        <taxon>Lactobacillales</taxon>
        <taxon>Lactobacillaceae</taxon>
        <taxon>Amylolactobacillus</taxon>
    </lineage>
</organism>
<dbReference type="RefSeq" id="WP_054746309.1">
    <property type="nucleotide sequence ID" value="NZ_AZCV01000002.1"/>
</dbReference>
<dbReference type="InterPro" id="IPR000595">
    <property type="entry name" value="cNMP-bd_dom"/>
</dbReference>
<evidence type="ECO:0000256" key="3">
    <source>
        <dbReference type="ARBA" id="ARBA00023163"/>
    </source>
</evidence>
<dbReference type="InterPro" id="IPR012318">
    <property type="entry name" value="HTH_CRP"/>
</dbReference>
<keyword evidence="7" id="KW-1185">Reference proteome</keyword>
<dbReference type="Proteomes" id="UP000050909">
    <property type="component" value="Unassembled WGS sequence"/>
</dbReference>
<comment type="caution">
    <text evidence="6">The sequence shown here is derived from an EMBL/GenBank/DDBJ whole genome shotgun (WGS) entry which is preliminary data.</text>
</comment>
<dbReference type="PRINTS" id="PR00034">
    <property type="entry name" value="HTHCRP"/>
</dbReference>
<dbReference type="Gene3D" id="1.10.10.10">
    <property type="entry name" value="Winged helix-like DNA-binding domain superfamily/Winged helix DNA-binding domain"/>
    <property type="match status" value="1"/>
</dbReference>
<dbReference type="AlphaFoldDB" id="A0A0R1GUY0"/>
<dbReference type="PROSITE" id="PS50042">
    <property type="entry name" value="CNMP_BINDING_3"/>
    <property type="match status" value="1"/>
</dbReference>
<dbReference type="Gene3D" id="2.60.120.10">
    <property type="entry name" value="Jelly Rolls"/>
    <property type="match status" value="1"/>
</dbReference>
<reference evidence="6 7" key="1">
    <citation type="journal article" date="2015" name="Genome Announc.">
        <title>Expanding the biotechnology potential of lactobacilli through comparative genomics of 213 strains and associated genera.</title>
        <authorList>
            <person name="Sun Z."/>
            <person name="Harris H.M."/>
            <person name="McCann A."/>
            <person name="Guo C."/>
            <person name="Argimon S."/>
            <person name="Zhang W."/>
            <person name="Yang X."/>
            <person name="Jeffery I.B."/>
            <person name="Cooney J.C."/>
            <person name="Kagawa T.F."/>
            <person name="Liu W."/>
            <person name="Song Y."/>
            <person name="Salvetti E."/>
            <person name="Wrobel A."/>
            <person name="Rasinkangas P."/>
            <person name="Parkhill J."/>
            <person name="Rea M.C."/>
            <person name="O'Sullivan O."/>
            <person name="Ritari J."/>
            <person name="Douillard F.P."/>
            <person name="Paul Ross R."/>
            <person name="Yang R."/>
            <person name="Briner A.E."/>
            <person name="Felis G.E."/>
            <person name="de Vos W.M."/>
            <person name="Barrangou R."/>
            <person name="Klaenhammer T.R."/>
            <person name="Caufield P.W."/>
            <person name="Cui Y."/>
            <person name="Zhang H."/>
            <person name="O'Toole P.W."/>
        </authorList>
    </citation>
    <scope>NUCLEOTIDE SEQUENCE [LARGE SCALE GENOMIC DNA]</scope>
    <source>
        <strain evidence="6 7">DSM 20534</strain>
    </source>
</reference>
<dbReference type="Pfam" id="PF13545">
    <property type="entry name" value="HTH_Crp_2"/>
    <property type="match status" value="1"/>
</dbReference>
<accession>A0A0R1GUY0</accession>
<dbReference type="SMART" id="SM00419">
    <property type="entry name" value="HTH_CRP"/>
    <property type="match status" value="1"/>
</dbReference>
<evidence type="ECO:0000259" key="4">
    <source>
        <dbReference type="PROSITE" id="PS50042"/>
    </source>
</evidence>
<feature type="domain" description="Cyclic nucleotide-binding" evidence="4">
    <location>
        <begin position="16"/>
        <end position="136"/>
    </location>
</feature>
<evidence type="ECO:0000256" key="1">
    <source>
        <dbReference type="ARBA" id="ARBA00023015"/>
    </source>
</evidence>
<dbReference type="InterPro" id="IPR050397">
    <property type="entry name" value="Env_Response_Regulators"/>
</dbReference>
<dbReference type="CDD" id="cd00038">
    <property type="entry name" value="CAP_ED"/>
    <property type="match status" value="1"/>
</dbReference>
<evidence type="ECO:0000256" key="2">
    <source>
        <dbReference type="ARBA" id="ARBA00023125"/>
    </source>
</evidence>
<dbReference type="EMBL" id="AZCV01000002">
    <property type="protein sequence ID" value="KRK38109.1"/>
    <property type="molecule type" value="Genomic_DNA"/>
</dbReference>
<protein>
    <submittedName>
        <fullName evidence="6">Transcription regulator</fullName>
    </submittedName>
</protein>
<evidence type="ECO:0000313" key="6">
    <source>
        <dbReference type="EMBL" id="KRK38109.1"/>
    </source>
</evidence>
<keyword evidence="3" id="KW-0804">Transcription</keyword>
<dbReference type="SUPFAM" id="SSF46785">
    <property type="entry name" value="Winged helix' DNA-binding domain"/>
    <property type="match status" value="1"/>
</dbReference>
<dbReference type="PANTHER" id="PTHR24567:SF28">
    <property type="entry name" value="LISTERIOLYSIN REGULATORY PROTEIN"/>
    <property type="match status" value="1"/>
</dbReference>
<dbReference type="InterPro" id="IPR018490">
    <property type="entry name" value="cNMP-bd_dom_sf"/>
</dbReference>
<sequence>MTETAEYNSCLSIVPIFAGLAEADLRKIDAIVTHEKFAKGETLFGPGEVANKLLILHQGQVKLTSYGSEGQEKIVSLLQAGDFDGTASLFEPEEHTLYGVAVTNGEACVVKRDVFQEVIQESPQLALHLLNAFGNKLVKQQKESVRNSTTDARGRVASYLLEYSNQVNDKRFVLPFKKYELANLLDLTPETLSRQLKNLEKDELIKNLPHNTIEIVDEDELSFLI</sequence>
<dbReference type="Pfam" id="PF00027">
    <property type="entry name" value="cNMP_binding"/>
    <property type="match status" value="1"/>
</dbReference>
<dbReference type="SUPFAM" id="SSF51206">
    <property type="entry name" value="cAMP-binding domain-like"/>
    <property type="match status" value="1"/>
</dbReference>
<name>A0A0R1GUY0_9LACO</name>
<keyword evidence="1" id="KW-0805">Transcription regulation</keyword>
<dbReference type="GO" id="GO:0005829">
    <property type="term" value="C:cytosol"/>
    <property type="evidence" value="ECO:0007669"/>
    <property type="project" value="TreeGrafter"/>
</dbReference>
<feature type="domain" description="HTH crp-type" evidence="5">
    <location>
        <begin position="150"/>
        <end position="219"/>
    </location>
</feature>
<dbReference type="InterPro" id="IPR014710">
    <property type="entry name" value="RmlC-like_jellyroll"/>
</dbReference>
<dbReference type="PROSITE" id="PS51063">
    <property type="entry name" value="HTH_CRP_2"/>
    <property type="match status" value="1"/>
</dbReference>
<dbReference type="GO" id="GO:0003700">
    <property type="term" value="F:DNA-binding transcription factor activity"/>
    <property type="evidence" value="ECO:0007669"/>
    <property type="project" value="TreeGrafter"/>
</dbReference>
<evidence type="ECO:0000259" key="5">
    <source>
        <dbReference type="PROSITE" id="PS51063"/>
    </source>
</evidence>
<dbReference type="PANTHER" id="PTHR24567">
    <property type="entry name" value="CRP FAMILY TRANSCRIPTIONAL REGULATORY PROTEIN"/>
    <property type="match status" value="1"/>
</dbReference>